<dbReference type="Gene3D" id="3.30.70.270">
    <property type="match status" value="2"/>
</dbReference>
<evidence type="ECO:0000256" key="3">
    <source>
        <dbReference type="ARBA" id="ARBA00022722"/>
    </source>
</evidence>
<feature type="non-terminal residue" evidence="8">
    <location>
        <position position="1"/>
    </location>
</feature>
<evidence type="ECO:0000259" key="7">
    <source>
        <dbReference type="Pfam" id="PF17917"/>
    </source>
</evidence>
<dbReference type="AlphaFoldDB" id="A0AA88INU1"/>
<evidence type="ECO:0000313" key="9">
    <source>
        <dbReference type="Proteomes" id="UP001187531"/>
    </source>
</evidence>
<reference evidence="8" key="1">
    <citation type="submission" date="2023-07" db="EMBL/GenBank/DDBJ databases">
        <title>Chromosome-level genome assembly of Artemia franciscana.</title>
        <authorList>
            <person name="Jo E."/>
        </authorList>
    </citation>
    <scope>NUCLEOTIDE SEQUENCE</scope>
    <source>
        <tissue evidence="8">Whole body</tissue>
    </source>
</reference>
<dbReference type="SUPFAM" id="SSF56672">
    <property type="entry name" value="DNA/RNA polymerases"/>
    <property type="match status" value="1"/>
</dbReference>
<dbReference type="InterPro" id="IPR050951">
    <property type="entry name" value="Retrovirus_Pol_polyprotein"/>
</dbReference>
<keyword evidence="9" id="KW-1185">Reference proteome</keyword>
<dbReference type="InterPro" id="IPR041373">
    <property type="entry name" value="RT_RNaseH"/>
</dbReference>
<dbReference type="InterPro" id="IPR043128">
    <property type="entry name" value="Rev_trsase/Diguanyl_cyclase"/>
</dbReference>
<gene>
    <name evidence="8" type="ORF">QYM36_002412</name>
</gene>
<evidence type="ECO:0000256" key="5">
    <source>
        <dbReference type="ARBA" id="ARBA00022801"/>
    </source>
</evidence>
<evidence type="ECO:0000256" key="1">
    <source>
        <dbReference type="ARBA" id="ARBA00022679"/>
    </source>
</evidence>
<name>A0AA88INU1_ARTSF</name>
<feature type="domain" description="Reverse transcriptase RNase H-like" evidence="7">
    <location>
        <begin position="149"/>
        <end position="246"/>
    </location>
</feature>
<dbReference type="GO" id="GO:0016787">
    <property type="term" value="F:hydrolase activity"/>
    <property type="evidence" value="ECO:0007669"/>
    <property type="project" value="UniProtKB-KW"/>
</dbReference>
<keyword evidence="4" id="KW-0255">Endonuclease</keyword>
<keyword evidence="3" id="KW-0540">Nuclease</keyword>
<evidence type="ECO:0000256" key="4">
    <source>
        <dbReference type="ARBA" id="ARBA00022759"/>
    </source>
</evidence>
<keyword evidence="6" id="KW-0695">RNA-directed DNA polymerase</keyword>
<keyword evidence="1" id="KW-0808">Transferase</keyword>
<dbReference type="Pfam" id="PF17917">
    <property type="entry name" value="RT_RNaseH"/>
    <property type="match status" value="1"/>
</dbReference>
<protein>
    <recommendedName>
        <fullName evidence="7">Reverse transcriptase RNase H-like domain-containing protein</fullName>
    </recommendedName>
</protein>
<dbReference type="Proteomes" id="UP001187531">
    <property type="component" value="Unassembled WGS sequence"/>
</dbReference>
<dbReference type="EMBL" id="JAVRJZ010000004">
    <property type="protein sequence ID" value="KAK2724052.1"/>
    <property type="molecule type" value="Genomic_DNA"/>
</dbReference>
<dbReference type="PANTHER" id="PTHR37984">
    <property type="entry name" value="PROTEIN CBG26694"/>
    <property type="match status" value="1"/>
</dbReference>
<dbReference type="Gene3D" id="3.10.10.10">
    <property type="entry name" value="HIV Type 1 Reverse Transcriptase, subunit A, domain 1"/>
    <property type="match status" value="1"/>
</dbReference>
<evidence type="ECO:0000313" key="8">
    <source>
        <dbReference type="EMBL" id="KAK2724052.1"/>
    </source>
</evidence>
<proteinExistence type="predicted"/>
<evidence type="ECO:0000256" key="6">
    <source>
        <dbReference type="ARBA" id="ARBA00022918"/>
    </source>
</evidence>
<dbReference type="CDD" id="cd09274">
    <property type="entry name" value="RNase_HI_RT_Ty3"/>
    <property type="match status" value="1"/>
</dbReference>
<dbReference type="GO" id="GO:0003964">
    <property type="term" value="F:RNA-directed DNA polymerase activity"/>
    <property type="evidence" value="ECO:0007669"/>
    <property type="project" value="UniProtKB-KW"/>
</dbReference>
<comment type="caution">
    <text evidence="8">The sequence shown here is derived from an EMBL/GenBank/DDBJ whole genome shotgun (WGS) entry which is preliminary data.</text>
</comment>
<organism evidence="8 9">
    <name type="scientific">Artemia franciscana</name>
    <name type="common">Brine shrimp</name>
    <name type="synonym">Artemia sanfranciscana</name>
    <dbReference type="NCBI Taxonomy" id="6661"/>
    <lineage>
        <taxon>Eukaryota</taxon>
        <taxon>Metazoa</taxon>
        <taxon>Ecdysozoa</taxon>
        <taxon>Arthropoda</taxon>
        <taxon>Crustacea</taxon>
        <taxon>Branchiopoda</taxon>
        <taxon>Anostraca</taxon>
        <taxon>Artemiidae</taxon>
        <taxon>Artemia</taxon>
    </lineage>
</organism>
<accession>A0AA88INU1</accession>
<evidence type="ECO:0000256" key="2">
    <source>
        <dbReference type="ARBA" id="ARBA00022695"/>
    </source>
</evidence>
<dbReference type="GO" id="GO:0004519">
    <property type="term" value="F:endonuclease activity"/>
    <property type="evidence" value="ECO:0007669"/>
    <property type="project" value="UniProtKB-KW"/>
</dbReference>
<dbReference type="PANTHER" id="PTHR37984:SF8">
    <property type="entry name" value="CCHC-TYPE DOMAIN-CONTAINING PROTEIN"/>
    <property type="match status" value="1"/>
</dbReference>
<sequence length="310" mass="35927">MFGRFKWRRYPFGIISAQDEYQYRMEEAFEGLGLGRIVDDIADIGTSKEDHDMQLKAVLQRAREKVFKFNRDKCVFNATAIPYFGHLLTMESVKPDLNKTKAIAKMPEPRNKEELQTLLGMFNYLSRYIPNLSSQNQPLRELGKAKDFEVEVIVDASQHGLGAQLLVEDETVACGSRSLSDTEQRCSKIEKELLGIVFACKHFHQYIFGRKVFVITDHKPLENIKRKPISKAQPRLQRMMQAIQRYDLRFTYRSGQEITVADTLSRLHMENTDPEEDLQAELHVHNVMKHIPIKDQMVQSIEDSTKHVPK</sequence>
<keyword evidence="5" id="KW-0378">Hydrolase</keyword>
<keyword evidence="2" id="KW-0548">Nucleotidyltransferase</keyword>
<dbReference type="InterPro" id="IPR043502">
    <property type="entry name" value="DNA/RNA_pol_sf"/>
</dbReference>